<dbReference type="Proteomes" id="UP000053029">
    <property type="component" value="Unassembled WGS sequence"/>
</dbReference>
<reference evidence="1 2" key="1">
    <citation type="submission" date="2015-01" db="EMBL/GenBank/DDBJ databases">
        <title>The Genome Sequence of Fonsecaea pedrosoi CBS 271.37.</title>
        <authorList>
            <consortium name="The Broad Institute Genomics Platform"/>
            <person name="Cuomo C."/>
            <person name="de Hoog S."/>
            <person name="Gorbushina A."/>
            <person name="Stielow B."/>
            <person name="Teixiera M."/>
            <person name="Abouelleil A."/>
            <person name="Chapman S.B."/>
            <person name="Priest M."/>
            <person name="Young S.K."/>
            <person name="Wortman J."/>
            <person name="Nusbaum C."/>
            <person name="Birren B."/>
        </authorList>
    </citation>
    <scope>NUCLEOTIDE SEQUENCE [LARGE SCALE GENOMIC DNA]</scope>
    <source>
        <strain evidence="1 2">CBS 271.37</strain>
    </source>
</reference>
<protein>
    <submittedName>
        <fullName evidence="1">Uncharacterized protein</fullName>
    </submittedName>
</protein>
<dbReference type="RefSeq" id="XP_013285837.1">
    <property type="nucleotide sequence ID" value="XM_013430383.1"/>
</dbReference>
<dbReference type="AlphaFoldDB" id="A0A0D2HBY9"/>
<dbReference type="GeneID" id="25304546"/>
<name>A0A0D2HBY9_9EURO</name>
<sequence>MSLQESDTAWMFNVTEDRATSIYNKYLSAEDSDLQEVEHEPEISAKATKALEEDRESEIVALLCDRKAQIRPLSDRLRPAFSRIKRDRGGMRPKLLGPIYV</sequence>
<keyword evidence="2" id="KW-1185">Reference proteome</keyword>
<accession>A0A0D2HBY9</accession>
<dbReference type="VEuPathDB" id="FungiDB:Z517_05056"/>
<dbReference type="EMBL" id="KN846971">
    <property type="protein sequence ID" value="KIW82029.1"/>
    <property type="molecule type" value="Genomic_DNA"/>
</dbReference>
<gene>
    <name evidence="1" type="ORF">Z517_05056</name>
</gene>
<evidence type="ECO:0000313" key="1">
    <source>
        <dbReference type="EMBL" id="KIW82029.1"/>
    </source>
</evidence>
<dbReference type="HOGENOM" id="CLU_2291757_0_0_1"/>
<proteinExistence type="predicted"/>
<evidence type="ECO:0000313" key="2">
    <source>
        <dbReference type="Proteomes" id="UP000053029"/>
    </source>
</evidence>
<organism evidence="1 2">
    <name type="scientific">Fonsecaea pedrosoi CBS 271.37</name>
    <dbReference type="NCBI Taxonomy" id="1442368"/>
    <lineage>
        <taxon>Eukaryota</taxon>
        <taxon>Fungi</taxon>
        <taxon>Dikarya</taxon>
        <taxon>Ascomycota</taxon>
        <taxon>Pezizomycotina</taxon>
        <taxon>Eurotiomycetes</taxon>
        <taxon>Chaetothyriomycetidae</taxon>
        <taxon>Chaetothyriales</taxon>
        <taxon>Herpotrichiellaceae</taxon>
        <taxon>Fonsecaea</taxon>
    </lineage>
</organism>